<feature type="compositionally biased region" description="Basic and acidic residues" evidence="1">
    <location>
        <begin position="1"/>
        <end position="10"/>
    </location>
</feature>
<dbReference type="InParanoid" id="A0A0V0Q9H8"/>
<evidence type="ECO:0000313" key="2">
    <source>
        <dbReference type="EMBL" id="KRW98878.1"/>
    </source>
</evidence>
<feature type="compositionally biased region" description="Polar residues" evidence="1">
    <location>
        <begin position="46"/>
        <end position="67"/>
    </location>
</feature>
<comment type="caution">
    <text evidence="2">The sequence shown here is derived from an EMBL/GenBank/DDBJ whole genome shotgun (WGS) entry which is preliminary data.</text>
</comment>
<feature type="compositionally biased region" description="Polar residues" evidence="1">
    <location>
        <begin position="11"/>
        <end position="27"/>
    </location>
</feature>
<feature type="region of interest" description="Disordered" evidence="1">
    <location>
        <begin position="1"/>
        <end position="27"/>
    </location>
</feature>
<protein>
    <submittedName>
        <fullName evidence="2">Uncharacterized protein</fullName>
    </submittedName>
</protein>
<evidence type="ECO:0000313" key="3">
    <source>
        <dbReference type="Proteomes" id="UP000054937"/>
    </source>
</evidence>
<name>A0A0V0Q9H8_PSEPJ</name>
<keyword evidence="3" id="KW-1185">Reference proteome</keyword>
<dbReference type="Proteomes" id="UP000054937">
    <property type="component" value="Unassembled WGS sequence"/>
</dbReference>
<dbReference type="AlphaFoldDB" id="A0A0V0Q9H8"/>
<proteinExistence type="predicted"/>
<sequence length="410" mass="48337">MSKEIDKNNNEFDQNFFMSPLHSPSNQFLNTERKKTFKIDFLPKNDIQNDNQYNPEIDSSQESNTNQQKNNEVYKHSYQDIQDLNNITKQDQKNINNSQDNSKSTDNNNFQQSYDKQFSNISNGNNNNQKQYQQFNTQNTIMDESNNNTKKQGFLTQRNTGSNQNIIASVLKNSKYARTQRSPKSLKKEVKFKNNSFEEAELKKQQNMLLHQLTKVELEEYYLKEPPVPVTGKSYDSKKIPKLPEYRFDDPVPLIEDSQQSIDIIDPENNEDDLILYQYLQKGKFNNPQTQNSCSNSFKNNNSFNNNNNSIQKNCLKLEQTLKEKQKNQCINLDIKNTQKNSNSPENLNNNNNNDQINQQQDQINNEIYQHYNEQFLLEKDMLQNQIELNIEKYMEEEKPNVQKKDEIPQ</sequence>
<feature type="region of interest" description="Disordered" evidence="1">
    <location>
        <begin position="336"/>
        <end position="357"/>
    </location>
</feature>
<feature type="region of interest" description="Disordered" evidence="1">
    <location>
        <begin position="40"/>
        <end position="67"/>
    </location>
</feature>
<accession>A0A0V0Q9H8</accession>
<gene>
    <name evidence="2" type="ORF">PPERSA_07376</name>
</gene>
<reference evidence="2 3" key="1">
    <citation type="journal article" date="2015" name="Sci. Rep.">
        <title>Genome of the facultative scuticociliatosis pathogen Pseudocohnilembus persalinus provides insight into its virulence through horizontal gene transfer.</title>
        <authorList>
            <person name="Xiong J."/>
            <person name="Wang G."/>
            <person name="Cheng J."/>
            <person name="Tian M."/>
            <person name="Pan X."/>
            <person name="Warren A."/>
            <person name="Jiang C."/>
            <person name="Yuan D."/>
            <person name="Miao W."/>
        </authorList>
    </citation>
    <scope>NUCLEOTIDE SEQUENCE [LARGE SCALE GENOMIC DNA]</scope>
    <source>
        <strain evidence="2">36N120E</strain>
    </source>
</reference>
<evidence type="ECO:0000256" key="1">
    <source>
        <dbReference type="SAM" id="MobiDB-lite"/>
    </source>
</evidence>
<feature type="compositionally biased region" description="Polar residues" evidence="1">
    <location>
        <begin position="336"/>
        <end position="348"/>
    </location>
</feature>
<organism evidence="2 3">
    <name type="scientific">Pseudocohnilembus persalinus</name>
    <name type="common">Ciliate</name>
    <dbReference type="NCBI Taxonomy" id="266149"/>
    <lineage>
        <taxon>Eukaryota</taxon>
        <taxon>Sar</taxon>
        <taxon>Alveolata</taxon>
        <taxon>Ciliophora</taxon>
        <taxon>Intramacronucleata</taxon>
        <taxon>Oligohymenophorea</taxon>
        <taxon>Scuticociliatia</taxon>
        <taxon>Philasterida</taxon>
        <taxon>Pseudocohnilembidae</taxon>
        <taxon>Pseudocohnilembus</taxon>
    </lineage>
</organism>
<dbReference type="EMBL" id="LDAU01000226">
    <property type="protein sequence ID" value="KRW98878.1"/>
    <property type="molecule type" value="Genomic_DNA"/>
</dbReference>